<evidence type="ECO:0000259" key="3">
    <source>
        <dbReference type="Pfam" id="PF07905"/>
    </source>
</evidence>
<dbReference type="InterPro" id="IPR025736">
    <property type="entry name" value="PucR_C-HTH_dom"/>
</dbReference>
<organism evidence="6 7">
    <name type="scientific">Ornithinimicrobium humiphilum</name>
    <dbReference type="NCBI Taxonomy" id="125288"/>
    <lineage>
        <taxon>Bacteria</taxon>
        <taxon>Bacillati</taxon>
        <taxon>Actinomycetota</taxon>
        <taxon>Actinomycetes</taxon>
        <taxon>Micrococcales</taxon>
        <taxon>Ornithinimicrobiaceae</taxon>
        <taxon>Ornithinimicrobium</taxon>
    </lineage>
</organism>
<comment type="caution">
    <text evidence="6">The sequence shown here is derived from an EMBL/GenBank/DDBJ whole genome shotgun (WGS) entry which is preliminary data.</text>
</comment>
<dbReference type="PANTHER" id="PTHR33744:SF7">
    <property type="entry name" value="PUCR FAMILY TRANSCRIPTIONAL REGULATOR"/>
    <property type="match status" value="1"/>
</dbReference>
<evidence type="ECO:0000313" key="7">
    <source>
        <dbReference type="Proteomes" id="UP000315133"/>
    </source>
</evidence>
<dbReference type="InterPro" id="IPR012914">
    <property type="entry name" value="PucR_dom"/>
</dbReference>
<dbReference type="Pfam" id="PF17853">
    <property type="entry name" value="GGDEF_2"/>
    <property type="match status" value="1"/>
</dbReference>
<dbReference type="Proteomes" id="UP000315133">
    <property type="component" value="Unassembled WGS sequence"/>
</dbReference>
<proteinExistence type="inferred from homology"/>
<dbReference type="Pfam" id="PF07905">
    <property type="entry name" value="PucR"/>
    <property type="match status" value="1"/>
</dbReference>
<gene>
    <name evidence="6" type="ORF">FB476_0613</name>
</gene>
<dbReference type="PANTHER" id="PTHR33744">
    <property type="entry name" value="CARBOHYDRATE DIACID REGULATOR"/>
    <property type="match status" value="1"/>
</dbReference>
<evidence type="ECO:0000259" key="4">
    <source>
        <dbReference type="Pfam" id="PF13556"/>
    </source>
</evidence>
<dbReference type="Pfam" id="PF13556">
    <property type="entry name" value="HTH_30"/>
    <property type="match status" value="1"/>
</dbReference>
<dbReference type="AlphaFoldDB" id="A0A543KKY6"/>
<feature type="domain" description="CdaR GGDEF-like" evidence="5">
    <location>
        <begin position="314"/>
        <end position="445"/>
    </location>
</feature>
<dbReference type="EMBL" id="VFPU01000001">
    <property type="protein sequence ID" value="TQM95763.1"/>
    <property type="molecule type" value="Genomic_DNA"/>
</dbReference>
<sequence length="562" mass="59877">MYDNDSPMHRQLSPVSTPAPSGVSLAEVLELPVLEGTSVLAGRDGLDGLVSSVNVMEVPDVLPWVRPRELLLTTGYPLQSHDAEDLIAWVNGLADAGVGGVGIKLARYVEELPAAALAEADRRGLPVLALPAEVSFDDVINQVLTRVINQRADTLARAEQVLQDLVGVVIAGGDLDQVCQGVVRHLARAALVTTMDGRVLASAGELPEDLGTLPGFDPTGRFLVETELPGMSSEFSGTHRFVARIPGGGAGGGVDLGRLVLLREDPFTAEDNHVVGQATTAAALAITKQQAVAAVEGKYRGDFLLDALLGRAGDPERVASHAADLGWDLRRPMAVVVAEAEAPDDDDPVARTLPERFRAAWERAVGADDELTAVAGFSQEVVVLLGVPAELDPAGVTEKVRAMAGVVHGRGGGGRRTFATGISRTITDLADLPRAYAEARKAVQVGRRLHGERAVTHFDALGVFRLLSQVEDRAELASFIAETLGPLADDTSEEAEDLRTTLTVLLDNNLNVALTARALHFHYNSLRYRIGKLERLLGPFTTDPRLRFAIMLALQARQLDSP</sequence>
<feature type="domain" description="Purine catabolism PurC-like" evidence="3">
    <location>
        <begin position="27"/>
        <end position="146"/>
    </location>
</feature>
<name>A0A543KKY6_9MICO</name>
<dbReference type="InterPro" id="IPR042070">
    <property type="entry name" value="PucR_C-HTH_sf"/>
</dbReference>
<evidence type="ECO:0000256" key="2">
    <source>
        <dbReference type="SAM" id="MobiDB-lite"/>
    </source>
</evidence>
<accession>A0A543KKY6</accession>
<reference evidence="6 7" key="1">
    <citation type="submission" date="2019-06" db="EMBL/GenBank/DDBJ databases">
        <title>Sequencing the genomes of 1000 actinobacteria strains.</title>
        <authorList>
            <person name="Klenk H.-P."/>
        </authorList>
    </citation>
    <scope>NUCLEOTIDE SEQUENCE [LARGE SCALE GENOMIC DNA]</scope>
    <source>
        <strain evidence="6 7">DSM 12362</strain>
    </source>
</reference>
<evidence type="ECO:0000313" key="6">
    <source>
        <dbReference type="EMBL" id="TQM95763.1"/>
    </source>
</evidence>
<dbReference type="Gene3D" id="1.10.10.2840">
    <property type="entry name" value="PucR C-terminal helix-turn-helix domain"/>
    <property type="match status" value="1"/>
</dbReference>
<comment type="similarity">
    <text evidence="1">Belongs to the CdaR family.</text>
</comment>
<protein>
    <submittedName>
        <fullName evidence="6">Purine catabolism regulator</fullName>
    </submittedName>
</protein>
<evidence type="ECO:0000256" key="1">
    <source>
        <dbReference type="ARBA" id="ARBA00006754"/>
    </source>
</evidence>
<feature type="region of interest" description="Disordered" evidence="2">
    <location>
        <begin position="1"/>
        <end position="21"/>
    </location>
</feature>
<dbReference type="InterPro" id="IPR041522">
    <property type="entry name" value="CdaR_GGDEF"/>
</dbReference>
<evidence type="ECO:0000259" key="5">
    <source>
        <dbReference type="Pfam" id="PF17853"/>
    </source>
</evidence>
<dbReference type="InterPro" id="IPR051448">
    <property type="entry name" value="CdaR-like_regulators"/>
</dbReference>
<feature type="domain" description="PucR C-terminal helix-turn-helix" evidence="4">
    <location>
        <begin position="498"/>
        <end position="556"/>
    </location>
</feature>
<keyword evidence="7" id="KW-1185">Reference proteome</keyword>